<evidence type="ECO:0000313" key="5">
    <source>
        <dbReference type="Proteomes" id="UP000018001"/>
    </source>
</evidence>
<evidence type="ECO:0000256" key="1">
    <source>
        <dbReference type="ARBA" id="ARBA00022801"/>
    </source>
</evidence>
<dbReference type="InterPro" id="IPR000639">
    <property type="entry name" value="Epox_hydrolase-like"/>
</dbReference>
<proteinExistence type="inferred from homology"/>
<dbReference type="AlphaFoldDB" id="V5HR52"/>
<dbReference type="InterPro" id="IPR029058">
    <property type="entry name" value="AB_hydrolase_fold"/>
</dbReference>
<dbReference type="GO" id="GO:0016787">
    <property type="term" value="F:hydrolase activity"/>
    <property type="evidence" value="ECO:0007669"/>
    <property type="project" value="UniProtKB-KW"/>
</dbReference>
<dbReference type="Pfam" id="PF00561">
    <property type="entry name" value="Abhydrolase_1"/>
    <property type="match status" value="1"/>
</dbReference>
<organism evidence="4 5">
    <name type="scientific">Byssochlamys spectabilis (strain No. 5 / NBRC 109023)</name>
    <name type="common">Paecilomyces variotii</name>
    <dbReference type="NCBI Taxonomy" id="1356009"/>
    <lineage>
        <taxon>Eukaryota</taxon>
        <taxon>Fungi</taxon>
        <taxon>Dikarya</taxon>
        <taxon>Ascomycota</taxon>
        <taxon>Pezizomycotina</taxon>
        <taxon>Eurotiomycetes</taxon>
        <taxon>Eurotiomycetidae</taxon>
        <taxon>Eurotiales</taxon>
        <taxon>Thermoascaceae</taxon>
        <taxon>Paecilomyces</taxon>
    </lineage>
</organism>
<sequence>MAVDKINVHNDPRVQRLTAQVNGKTYGYLLGQPENGQYKDTIFLIHGFPDLSMAWRYQIPLLISLGLRVVVPDCLGYGRTDSPPWTPENERLYGFKQLSDDIKELAKQLGSEKIILGGHDWGAAIVYRVALYHPDLVTHLFAVCVPYFPPTSQYISHEDLVRTRLPNFGYQLQFKSGEIEKRVKTKEEIKQFLLTLYGGRTPDGQLGFNVEEGIFFDKQGTLGPSRLISDEELNYYVDEFSRNGIHASLNYYRTRDVNFKDELSISNPQIDVPVLVILASRDTALPPVMSQGMSKFIPNLTVEEVDTSHWALWEKPEEVNRILEKWLKEVVFSASGGGKL</sequence>
<dbReference type="HOGENOM" id="CLU_020336_7_5_1"/>
<keyword evidence="5" id="KW-1185">Reference proteome</keyword>
<evidence type="ECO:0000259" key="3">
    <source>
        <dbReference type="Pfam" id="PF00561"/>
    </source>
</evidence>
<reference evidence="5" key="1">
    <citation type="journal article" date="2014" name="Genome Announc.">
        <title>Draft genome sequence of the formaldehyde-resistant fungus Byssochlamys spectabilis No. 5 (anamorph Paecilomyces variotii No. 5) (NBRC109023).</title>
        <authorList>
            <person name="Oka T."/>
            <person name="Ekino K."/>
            <person name="Fukuda K."/>
            <person name="Nomura Y."/>
        </authorList>
    </citation>
    <scope>NUCLEOTIDE SEQUENCE [LARGE SCALE GENOMIC DNA]</scope>
    <source>
        <strain evidence="5">No. 5 / NBRC 109023</strain>
    </source>
</reference>
<protein>
    <submittedName>
        <fullName evidence="4">Epoxide hydrolase</fullName>
    </submittedName>
</protein>
<dbReference type="Gene3D" id="3.40.50.1820">
    <property type="entry name" value="alpha/beta hydrolase"/>
    <property type="match status" value="1"/>
</dbReference>
<name>V5HR52_BYSSN</name>
<dbReference type="Proteomes" id="UP000018001">
    <property type="component" value="Unassembled WGS sequence"/>
</dbReference>
<evidence type="ECO:0000256" key="2">
    <source>
        <dbReference type="ARBA" id="ARBA00038334"/>
    </source>
</evidence>
<dbReference type="PANTHER" id="PTHR43329">
    <property type="entry name" value="EPOXIDE HYDROLASE"/>
    <property type="match status" value="1"/>
</dbReference>
<gene>
    <name evidence="4" type="ORF">PVAR5_0377</name>
</gene>
<dbReference type="OrthoDB" id="408373at2759"/>
<comment type="similarity">
    <text evidence="2">Belongs to the AB hydrolase superfamily. Epoxide hydrolase family.</text>
</comment>
<dbReference type="EMBL" id="BAUL01000006">
    <property type="protein sequence ID" value="GAD91800.1"/>
    <property type="molecule type" value="Genomic_DNA"/>
</dbReference>
<evidence type="ECO:0000313" key="4">
    <source>
        <dbReference type="EMBL" id="GAD91800.1"/>
    </source>
</evidence>
<dbReference type="InParanoid" id="V5HR52"/>
<comment type="caution">
    <text evidence="4">The sequence shown here is derived from an EMBL/GenBank/DDBJ whole genome shotgun (WGS) entry which is preliminary data.</text>
</comment>
<dbReference type="SUPFAM" id="SSF53474">
    <property type="entry name" value="alpha/beta-Hydrolases"/>
    <property type="match status" value="1"/>
</dbReference>
<accession>V5HR52</accession>
<feature type="domain" description="AB hydrolase-1" evidence="3">
    <location>
        <begin position="41"/>
        <end position="168"/>
    </location>
</feature>
<dbReference type="PRINTS" id="PR00412">
    <property type="entry name" value="EPOXHYDRLASE"/>
</dbReference>
<dbReference type="InterPro" id="IPR000073">
    <property type="entry name" value="AB_hydrolase_1"/>
</dbReference>
<dbReference type="eggNOG" id="KOG4178">
    <property type="taxonomic scope" value="Eukaryota"/>
</dbReference>
<dbReference type="PRINTS" id="PR00111">
    <property type="entry name" value="ABHYDROLASE"/>
</dbReference>
<keyword evidence="1 4" id="KW-0378">Hydrolase</keyword>